<feature type="transmembrane region" description="Helical" evidence="8">
    <location>
        <begin position="124"/>
        <end position="144"/>
    </location>
</feature>
<dbReference type="GO" id="GO:0016020">
    <property type="term" value="C:membrane"/>
    <property type="evidence" value="ECO:0007669"/>
    <property type="project" value="UniProtKB-SubCell"/>
</dbReference>
<dbReference type="OrthoDB" id="6612291at2759"/>
<dbReference type="InterPro" id="IPR020846">
    <property type="entry name" value="MFS_dom"/>
</dbReference>
<dbReference type="AlphaFoldDB" id="A0A0D2GRW4"/>
<dbReference type="GO" id="GO:0005351">
    <property type="term" value="F:carbohydrate:proton symporter activity"/>
    <property type="evidence" value="ECO:0007669"/>
    <property type="project" value="TreeGrafter"/>
</dbReference>
<dbReference type="InterPro" id="IPR005828">
    <property type="entry name" value="MFS_sugar_transport-like"/>
</dbReference>
<protein>
    <recommendedName>
        <fullName evidence="9">Major facilitator superfamily (MFS) profile domain-containing protein</fullName>
    </recommendedName>
</protein>
<dbReference type="InterPro" id="IPR003663">
    <property type="entry name" value="Sugar/inositol_transpt"/>
</dbReference>
<feature type="domain" description="Major facilitator superfamily (MFS) profile" evidence="9">
    <location>
        <begin position="26"/>
        <end position="463"/>
    </location>
</feature>
<dbReference type="PROSITE" id="PS00216">
    <property type="entry name" value="SUGAR_TRANSPORT_1"/>
    <property type="match status" value="1"/>
</dbReference>
<evidence type="ECO:0000256" key="2">
    <source>
        <dbReference type="ARBA" id="ARBA00010992"/>
    </source>
</evidence>
<evidence type="ECO:0000313" key="10">
    <source>
        <dbReference type="EMBL" id="KIW75199.1"/>
    </source>
</evidence>
<reference evidence="10 11" key="1">
    <citation type="submission" date="2015-01" db="EMBL/GenBank/DDBJ databases">
        <title>The Genome Sequence of Fonsecaea pedrosoi CBS 271.37.</title>
        <authorList>
            <consortium name="The Broad Institute Genomics Platform"/>
            <person name="Cuomo C."/>
            <person name="de Hoog S."/>
            <person name="Gorbushina A."/>
            <person name="Stielow B."/>
            <person name="Teixiera M."/>
            <person name="Abouelleil A."/>
            <person name="Chapman S.B."/>
            <person name="Priest M."/>
            <person name="Young S.K."/>
            <person name="Wortman J."/>
            <person name="Nusbaum C."/>
            <person name="Birren B."/>
        </authorList>
    </citation>
    <scope>NUCLEOTIDE SEQUENCE [LARGE SCALE GENOMIC DNA]</scope>
    <source>
        <strain evidence="10 11">CBS 271.37</strain>
    </source>
</reference>
<feature type="transmembrane region" description="Helical" evidence="8">
    <location>
        <begin position="156"/>
        <end position="177"/>
    </location>
</feature>
<dbReference type="InterPro" id="IPR050360">
    <property type="entry name" value="MFS_Sugar_Transporters"/>
</dbReference>
<sequence length="516" mass="56494">MAAVIEAPSVAHHVGGRQFQFYNIIMILAMGFGSISYGYSAGVISQTLGQPSFQKYFDLDTRSDATDIIGLMNSLYQAGGFFGTFCVSWVADRWGRRAGIAIPSIINVVSGALLAGSVHVGMFIFSRFMAGLAAYWIVSAVPVLMTEVAPPNVRGILVNVHGAMIIFGFALSNWVGFGFYHIDQWRAPLAFQCLPSILLLLVIIKVPESPRWLIMQDRSEEALGILQKLHIPTEAQVEYAQIQRQVRADRGLAASWWAMFTKPTYRKRSFMGLFVTVGIQMTGPFVINNYGPTLYRGLGYDTDKQLVYQVGWMTVAFGGALASLFAIEMVSRPTIIAGGILGCVACLTVECALVASYATSASDLANPNPDALRAAVSMLFLYIFWFEMTVDGGQFVYLGEIFPTHLRAKGIALGMAGLCATNIVWLQVAPLAFSNIGWRFYLCFVVPGFLCGVIIWVFFPETRGVPLESIAAIFGDSAELYDFALQGKQDEEHAEIDITVAEKAEATVTSKHFENA</sequence>
<dbReference type="Pfam" id="PF00083">
    <property type="entry name" value="Sugar_tr"/>
    <property type="match status" value="1"/>
</dbReference>
<dbReference type="HOGENOM" id="CLU_001265_30_13_1"/>
<keyword evidence="3 7" id="KW-0813">Transport</keyword>
<dbReference type="SUPFAM" id="SSF103473">
    <property type="entry name" value="MFS general substrate transporter"/>
    <property type="match status" value="1"/>
</dbReference>
<dbReference type="InterPro" id="IPR005829">
    <property type="entry name" value="Sugar_transporter_CS"/>
</dbReference>
<evidence type="ECO:0000256" key="5">
    <source>
        <dbReference type="ARBA" id="ARBA00022989"/>
    </source>
</evidence>
<dbReference type="GeneID" id="25311462"/>
<feature type="transmembrane region" description="Helical" evidence="8">
    <location>
        <begin position="68"/>
        <end position="91"/>
    </location>
</feature>
<feature type="transmembrane region" description="Helical" evidence="8">
    <location>
        <begin position="334"/>
        <end position="359"/>
    </location>
</feature>
<dbReference type="PROSITE" id="PS50850">
    <property type="entry name" value="MFS"/>
    <property type="match status" value="1"/>
</dbReference>
<evidence type="ECO:0000256" key="7">
    <source>
        <dbReference type="RuleBase" id="RU003346"/>
    </source>
</evidence>
<keyword evidence="6 8" id="KW-0472">Membrane</keyword>
<dbReference type="NCBIfam" id="TIGR00879">
    <property type="entry name" value="SP"/>
    <property type="match status" value="1"/>
</dbReference>
<proteinExistence type="inferred from homology"/>
<keyword evidence="5 8" id="KW-1133">Transmembrane helix</keyword>
<evidence type="ECO:0000313" key="11">
    <source>
        <dbReference type="Proteomes" id="UP000053029"/>
    </source>
</evidence>
<feature type="transmembrane region" description="Helical" evidence="8">
    <location>
        <begin position="269"/>
        <end position="287"/>
    </location>
</feature>
<keyword evidence="11" id="KW-1185">Reference proteome</keyword>
<evidence type="ECO:0000256" key="8">
    <source>
        <dbReference type="SAM" id="Phobius"/>
    </source>
</evidence>
<dbReference type="PRINTS" id="PR00171">
    <property type="entry name" value="SUGRTRNSPORT"/>
</dbReference>
<feature type="transmembrane region" description="Helical" evidence="8">
    <location>
        <begin position="411"/>
        <end position="432"/>
    </location>
</feature>
<name>A0A0D2GRW4_9EURO</name>
<feature type="transmembrane region" description="Helical" evidence="8">
    <location>
        <begin position="98"/>
        <end position="118"/>
    </location>
</feature>
<feature type="transmembrane region" description="Helical" evidence="8">
    <location>
        <begin position="371"/>
        <end position="390"/>
    </location>
</feature>
<evidence type="ECO:0000256" key="6">
    <source>
        <dbReference type="ARBA" id="ARBA00023136"/>
    </source>
</evidence>
<dbReference type="PANTHER" id="PTHR48022">
    <property type="entry name" value="PLASTIDIC GLUCOSE TRANSPORTER 4"/>
    <property type="match status" value="1"/>
</dbReference>
<evidence type="ECO:0000256" key="1">
    <source>
        <dbReference type="ARBA" id="ARBA00004141"/>
    </source>
</evidence>
<dbReference type="PANTHER" id="PTHR48022:SF11">
    <property type="entry name" value="MONOSACCHARIDE TRANSPORTER (HXT8), PUTATIVE (AFU_ORTHOLOGUE AFUA_2G08120)-RELATED"/>
    <property type="match status" value="1"/>
</dbReference>
<organism evidence="10 11">
    <name type="scientific">Fonsecaea pedrosoi CBS 271.37</name>
    <dbReference type="NCBI Taxonomy" id="1442368"/>
    <lineage>
        <taxon>Eukaryota</taxon>
        <taxon>Fungi</taxon>
        <taxon>Dikarya</taxon>
        <taxon>Ascomycota</taxon>
        <taxon>Pezizomycotina</taxon>
        <taxon>Eurotiomycetes</taxon>
        <taxon>Chaetothyriomycetidae</taxon>
        <taxon>Chaetothyriales</taxon>
        <taxon>Herpotrichiellaceae</taxon>
        <taxon>Fonsecaea</taxon>
    </lineage>
</organism>
<evidence type="ECO:0000259" key="9">
    <source>
        <dbReference type="PROSITE" id="PS50850"/>
    </source>
</evidence>
<dbReference type="InterPro" id="IPR036259">
    <property type="entry name" value="MFS_trans_sf"/>
</dbReference>
<evidence type="ECO:0000256" key="3">
    <source>
        <dbReference type="ARBA" id="ARBA00022448"/>
    </source>
</evidence>
<comment type="similarity">
    <text evidence="2 7">Belongs to the major facilitator superfamily. Sugar transporter (TC 2.A.1.1) family.</text>
</comment>
<keyword evidence="4 8" id="KW-0812">Transmembrane</keyword>
<dbReference type="RefSeq" id="XP_013279007.1">
    <property type="nucleotide sequence ID" value="XM_013423553.1"/>
</dbReference>
<accession>A0A0D2GRW4</accession>
<dbReference type="EMBL" id="KN846976">
    <property type="protein sequence ID" value="KIW75199.1"/>
    <property type="molecule type" value="Genomic_DNA"/>
</dbReference>
<dbReference type="Gene3D" id="1.20.1250.20">
    <property type="entry name" value="MFS general substrate transporter like domains"/>
    <property type="match status" value="1"/>
</dbReference>
<evidence type="ECO:0000256" key="4">
    <source>
        <dbReference type="ARBA" id="ARBA00022692"/>
    </source>
</evidence>
<feature type="transmembrane region" description="Helical" evidence="8">
    <location>
        <begin position="438"/>
        <end position="459"/>
    </location>
</feature>
<dbReference type="Proteomes" id="UP000053029">
    <property type="component" value="Unassembled WGS sequence"/>
</dbReference>
<gene>
    <name evidence="10" type="ORF">Z517_11972</name>
</gene>
<feature type="transmembrane region" description="Helical" evidence="8">
    <location>
        <begin position="21"/>
        <end position="48"/>
    </location>
</feature>
<dbReference type="VEuPathDB" id="FungiDB:Z517_11972"/>
<feature type="transmembrane region" description="Helical" evidence="8">
    <location>
        <begin position="189"/>
        <end position="206"/>
    </location>
</feature>
<feature type="transmembrane region" description="Helical" evidence="8">
    <location>
        <begin position="307"/>
        <end position="327"/>
    </location>
</feature>
<comment type="subcellular location">
    <subcellularLocation>
        <location evidence="1">Membrane</location>
        <topology evidence="1">Multi-pass membrane protein</topology>
    </subcellularLocation>
</comment>